<dbReference type="Gene3D" id="1.10.510.10">
    <property type="entry name" value="Transferase(Phosphotransferase) domain 1"/>
    <property type="match status" value="1"/>
</dbReference>
<evidence type="ECO:0000313" key="2">
    <source>
        <dbReference type="EMBL" id="KIM60886.1"/>
    </source>
</evidence>
<dbReference type="InParanoid" id="A0A0C3DYB3"/>
<dbReference type="PANTHER" id="PTHR38248:SF2">
    <property type="entry name" value="FUNK1 11"/>
    <property type="match status" value="1"/>
</dbReference>
<feature type="non-terminal residue" evidence="2">
    <location>
        <position position="115"/>
    </location>
</feature>
<sequence>LILDLVGEALTSFSSSKELVQAIHDALVAHRAAYAVGFLHWDLSPGNIIIVDGHGYLIDWDFAKATKNDAPRQITRTGTWPFMSANLVEDASAVHTFQDDLESSFWLLLWATFMF</sequence>
<dbReference type="HOGENOM" id="CLU_138921_0_0_1"/>
<reference evidence="2 3" key="1">
    <citation type="submission" date="2014-04" db="EMBL/GenBank/DDBJ databases">
        <authorList>
            <consortium name="DOE Joint Genome Institute"/>
            <person name="Kuo A."/>
            <person name="Kohler A."/>
            <person name="Nagy L.G."/>
            <person name="Floudas D."/>
            <person name="Copeland A."/>
            <person name="Barry K.W."/>
            <person name="Cichocki N."/>
            <person name="Veneault-Fourrey C."/>
            <person name="LaButti K."/>
            <person name="Lindquist E.A."/>
            <person name="Lipzen A."/>
            <person name="Lundell T."/>
            <person name="Morin E."/>
            <person name="Murat C."/>
            <person name="Sun H."/>
            <person name="Tunlid A."/>
            <person name="Henrissat B."/>
            <person name="Grigoriev I.V."/>
            <person name="Hibbett D.S."/>
            <person name="Martin F."/>
            <person name="Nordberg H.P."/>
            <person name="Cantor M.N."/>
            <person name="Hua S.X."/>
        </authorList>
    </citation>
    <scope>NUCLEOTIDE SEQUENCE [LARGE SCALE GENOMIC DNA]</scope>
    <source>
        <strain evidence="2 3">Foug A</strain>
    </source>
</reference>
<dbReference type="GO" id="GO:0004672">
    <property type="term" value="F:protein kinase activity"/>
    <property type="evidence" value="ECO:0007669"/>
    <property type="project" value="InterPro"/>
</dbReference>
<dbReference type="STRING" id="1036808.A0A0C3DYB3"/>
<dbReference type="Proteomes" id="UP000053989">
    <property type="component" value="Unassembled WGS sequence"/>
</dbReference>
<feature type="domain" description="Protein kinase" evidence="1">
    <location>
        <begin position="1"/>
        <end position="115"/>
    </location>
</feature>
<accession>A0A0C3DYB3</accession>
<dbReference type="InterPro" id="IPR000719">
    <property type="entry name" value="Prot_kinase_dom"/>
</dbReference>
<dbReference type="SUPFAM" id="SSF56112">
    <property type="entry name" value="Protein kinase-like (PK-like)"/>
    <property type="match status" value="1"/>
</dbReference>
<dbReference type="InterPro" id="IPR011009">
    <property type="entry name" value="Kinase-like_dom_sf"/>
</dbReference>
<dbReference type="Pfam" id="PF17667">
    <property type="entry name" value="Pkinase_fungal"/>
    <property type="match status" value="1"/>
</dbReference>
<dbReference type="EMBL" id="KN822057">
    <property type="protein sequence ID" value="KIM60886.1"/>
    <property type="molecule type" value="Genomic_DNA"/>
</dbReference>
<dbReference type="AlphaFoldDB" id="A0A0C3DYB3"/>
<gene>
    <name evidence="2" type="ORF">SCLCIDRAFT_53707</name>
</gene>
<proteinExistence type="predicted"/>
<dbReference type="PANTHER" id="PTHR38248">
    <property type="entry name" value="FUNK1 6"/>
    <property type="match status" value="1"/>
</dbReference>
<keyword evidence="3" id="KW-1185">Reference proteome</keyword>
<reference evidence="3" key="2">
    <citation type="submission" date="2015-01" db="EMBL/GenBank/DDBJ databases">
        <title>Evolutionary Origins and Diversification of the Mycorrhizal Mutualists.</title>
        <authorList>
            <consortium name="DOE Joint Genome Institute"/>
            <consortium name="Mycorrhizal Genomics Consortium"/>
            <person name="Kohler A."/>
            <person name="Kuo A."/>
            <person name="Nagy L.G."/>
            <person name="Floudas D."/>
            <person name="Copeland A."/>
            <person name="Barry K.W."/>
            <person name="Cichocki N."/>
            <person name="Veneault-Fourrey C."/>
            <person name="LaButti K."/>
            <person name="Lindquist E.A."/>
            <person name="Lipzen A."/>
            <person name="Lundell T."/>
            <person name="Morin E."/>
            <person name="Murat C."/>
            <person name="Riley R."/>
            <person name="Ohm R."/>
            <person name="Sun H."/>
            <person name="Tunlid A."/>
            <person name="Henrissat B."/>
            <person name="Grigoriev I.V."/>
            <person name="Hibbett D.S."/>
            <person name="Martin F."/>
        </authorList>
    </citation>
    <scope>NUCLEOTIDE SEQUENCE [LARGE SCALE GENOMIC DNA]</scope>
    <source>
        <strain evidence="3">Foug A</strain>
    </source>
</reference>
<organism evidence="2 3">
    <name type="scientific">Scleroderma citrinum Foug A</name>
    <dbReference type="NCBI Taxonomy" id="1036808"/>
    <lineage>
        <taxon>Eukaryota</taxon>
        <taxon>Fungi</taxon>
        <taxon>Dikarya</taxon>
        <taxon>Basidiomycota</taxon>
        <taxon>Agaricomycotina</taxon>
        <taxon>Agaricomycetes</taxon>
        <taxon>Agaricomycetidae</taxon>
        <taxon>Boletales</taxon>
        <taxon>Sclerodermatineae</taxon>
        <taxon>Sclerodermataceae</taxon>
        <taxon>Scleroderma</taxon>
    </lineage>
</organism>
<dbReference type="OrthoDB" id="2747778at2759"/>
<name>A0A0C3DYB3_9AGAM</name>
<evidence type="ECO:0000313" key="3">
    <source>
        <dbReference type="Proteomes" id="UP000053989"/>
    </source>
</evidence>
<feature type="non-terminal residue" evidence="2">
    <location>
        <position position="1"/>
    </location>
</feature>
<evidence type="ECO:0000259" key="1">
    <source>
        <dbReference type="PROSITE" id="PS50011"/>
    </source>
</evidence>
<protein>
    <recommendedName>
        <fullName evidence="1">Protein kinase domain-containing protein</fullName>
    </recommendedName>
</protein>
<dbReference type="PROSITE" id="PS50011">
    <property type="entry name" value="PROTEIN_KINASE_DOM"/>
    <property type="match status" value="1"/>
</dbReference>
<dbReference type="GO" id="GO:0005524">
    <property type="term" value="F:ATP binding"/>
    <property type="evidence" value="ECO:0007669"/>
    <property type="project" value="InterPro"/>
</dbReference>
<dbReference type="InterPro" id="IPR040976">
    <property type="entry name" value="Pkinase_fungal"/>
</dbReference>